<comment type="similarity">
    <text evidence="2 6">Belongs to the SURF1 family.</text>
</comment>
<dbReference type="InterPro" id="IPR045214">
    <property type="entry name" value="Surf1/Surf4"/>
</dbReference>
<protein>
    <recommendedName>
        <fullName evidence="6">SURF1-like protein</fullName>
    </recommendedName>
</protein>
<comment type="caution">
    <text evidence="6">Lacks conserved residue(s) required for the propagation of feature annotation.</text>
</comment>
<organism evidence="7">
    <name type="scientific">Caldilineaceae bacterium SB0662_bin_9</name>
    <dbReference type="NCBI Taxonomy" id="2605258"/>
    <lineage>
        <taxon>Bacteria</taxon>
        <taxon>Bacillati</taxon>
        <taxon>Chloroflexota</taxon>
        <taxon>Caldilineae</taxon>
        <taxon>Caldilineales</taxon>
        <taxon>Caldilineaceae</taxon>
    </lineage>
</organism>
<evidence type="ECO:0000256" key="5">
    <source>
        <dbReference type="ARBA" id="ARBA00023136"/>
    </source>
</evidence>
<evidence type="ECO:0000256" key="3">
    <source>
        <dbReference type="ARBA" id="ARBA00022692"/>
    </source>
</evidence>
<dbReference type="CDD" id="cd06662">
    <property type="entry name" value="SURF1"/>
    <property type="match status" value="1"/>
</dbReference>
<accession>A0A6B1DXU8</accession>
<dbReference type="Pfam" id="PF02104">
    <property type="entry name" value="SURF1"/>
    <property type="match status" value="1"/>
</dbReference>
<dbReference type="PROSITE" id="PS50895">
    <property type="entry name" value="SURF1"/>
    <property type="match status" value="1"/>
</dbReference>
<dbReference type="GO" id="GO:0005886">
    <property type="term" value="C:plasma membrane"/>
    <property type="evidence" value="ECO:0007669"/>
    <property type="project" value="UniProtKB-SubCell"/>
</dbReference>
<gene>
    <name evidence="7" type="ORF">F4Y08_17245</name>
</gene>
<feature type="transmembrane region" description="Helical" evidence="6">
    <location>
        <begin position="268"/>
        <end position="288"/>
    </location>
</feature>
<keyword evidence="3 6" id="KW-0812">Transmembrane</keyword>
<dbReference type="EMBL" id="VXPY01000122">
    <property type="protein sequence ID" value="MYD92048.1"/>
    <property type="molecule type" value="Genomic_DNA"/>
</dbReference>
<dbReference type="InterPro" id="IPR002994">
    <property type="entry name" value="Surf1/Shy1"/>
</dbReference>
<evidence type="ECO:0000256" key="4">
    <source>
        <dbReference type="ARBA" id="ARBA00022989"/>
    </source>
</evidence>
<evidence type="ECO:0000256" key="1">
    <source>
        <dbReference type="ARBA" id="ARBA00004370"/>
    </source>
</evidence>
<dbReference type="PANTHER" id="PTHR23427:SF2">
    <property type="entry name" value="SURFEIT LOCUS PROTEIN 1"/>
    <property type="match status" value="1"/>
</dbReference>
<dbReference type="PANTHER" id="PTHR23427">
    <property type="entry name" value="SURFEIT LOCUS PROTEIN"/>
    <property type="match status" value="1"/>
</dbReference>
<dbReference type="AlphaFoldDB" id="A0A6B1DXU8"/>
<sequence>MLRNRLSIPLKWMSRPNRVPGRHFWTGSGPYLIETDMTARATAPSETPSELQGPPNLLRVLVSRRWRPATILILLGMAGLAQLGFWQLDRLEWRRGMNTQTLARLNASPVAVTGDTVWEADWHDRQAVARGILDYRSQVGIKNRFYKEEAGIHLLTPMRLADSDQILMVDRGWIPQAWVSGDWSQYDEGAGLVEVRGLLQDANPYPSGADIGSSPDRLYYREDLELLGRVLDMEVAPMFLLVQPVEGGAPDWPRRQSKDLHLSEGNHLSYAIQWFLFSLILGVGYVLMVRKRTRRPVEAGQTT</sequence>
<comment type="caution">
    <text evidence="7">The sequence shown here is derived from an EMBL/GenBank/DDBJ whole genome shotgun (WGS) entry which is preliminary data.</text>
</comment>
<evidence type="ECO:0000256" key="2">
    <source>
        <dbReference type="ARBA" id="ARBA00007165"/>
    </source>
</evidence>
<evidence type="ECO:0000256" key="6">
    <source>
        <dbReference type="RuleBase" id="RU363076"/>
    </source>
</evidence>
<keyword evidence="4 6" id="KW-1133">Transmembrane helix</keyword>
<keyword evidence="5 6" id="KW-0472">Membrane</keyword>
<proteinExistence type="inferred from homology"/>
<name>A0A6B1DXU8_9CHLR</name>
<comment type="subcellular location">
    <subcellularLocation>
        <location evidence="6">Cell membrane</location>
        <topology evidence="6">Multi-pass membrane protein</topology>
    </subcellularLocation>
    <subcellularLocation>
        <location evidence="1">Membrane</location>
    </subcellularLocation>
</comment>
<evidence type="ECO:0000313" key="7">
    <source>
        <dbReference type="EMBL" id="MYD92048.1"/>
    </source>
</evidence>
<keyword evidence="6" id="KW-1003">Cell membrane</keyword>
<reference evidence="7" key="1">
    <citation type="submission" date="2019-09" db="EMBL/GenBank/DDBJ databases">
        <title>Characterisation of the sponge microbiome using genome-centric metagenomics.</title>
        <authorList>
            <person name="Engelberts J.P."/>
            <person name="Robbins S.J."/>
            <person name="De Goeij J.M."/>
            <person name="Aranda M."/>
            <person name="Bell S.C."/>
            <person name="Webster N.S."/>
        </authorList>
    </citation>
    <scope>NUCLEOTIDE SEQUENCE</scope>
    <source>
        <strain evidence="7">SB0662_bin_9</strain>
    </source>
</reference>